<dbReference type="InterPro" id="IPR032821">
    <property type="entry name" value="PKS_assoc"/>
</dbReference>
<dbReference type="SMART" id="SM01294">
    <property type="entry name" value="PKS_PP_betabranch"/>
    <property type="match status" value="2"/>
</dbReference>
<dbReference type="InterPro" id="IPR014031">
    <property type="entry name" value="Ketoacyl_synth_C"/>
</dbReference>
<feature type="region of interest" description="Disordered" evidence="9">
    <location>
        <begin position="2441"/>
        <end position="2484"/>
    </location>
</feature>
<dbReference type="Pfam" id="PF02801">
    <property type="entry name" value="Ketoacyl-synt_C"/>
    <property type="match status" value="3"/>
</dbReference>
<dbReference type="SUPFAM" id="SSF56801">
    <property type="entry name" value="Acetyl-CoA synthetase-like"/>
    <property type="match status" value="1"/>
</dbReference>
<dbReference type="GO" id="GO:0016297">
    <property type="term" value="F:fatty acyl-[ACP] hydrolase activity"/>
    <property type="evidence" value="ECO:0007669"/>
    <property type="project" value="UniProtKB-EC"/>
</dbReference>
<feature type="domain" description="Carrier" evidence="10">
    <location>
        <begin position="18"/>
        <end position="92"/>
    </location>
</feature>
<keyword evidence="13" id="KW-1185">Reference proteome</keyword>
<dbReference type="SUPFAM" id="SSF52151">
    <property type="entry name" value="FabD/lysophospholipase-like"/>
    <property type="match status" value="2"/>
</dbReference>
<feature type="domain" description="Carrier" evidence="10">
    <location>
        <begin position="1337"/>
        <end position="1414"/>
    </location>
</feature>
<evidence type="ECO:0000256" key="6">
    <source>
        <dbReference type="ARBA" id="ARBA00022679"/>
    </source>
</evidence>
<dbReference type="InterPro" id="IPR006162">
    <property type="entry name" value="Ppantetheine_attach_site"/>
</dbReference>
<dbReference type="EC" id="2.3.1.85" evidence="2"/>
<dbReference type="InterPro" id="IPR014030">
    <property type="entry name" value="Ketoacyl_synth_N"/>
</dbReference>
<evidence type="ECO:0000259" key="10">
    <source>
        <dbReference type="PROSITE" id="PS50075"/>
    </source>
</evidence>
<dbReference type="Pfam" id="PF14765">
    <property type="entry name" value="PS-DH"/>
    <property type="match status" value="1"/>
</dbReference>
<dbReference type="InterPro" id="IPR020845">
    <property type="entry name" value="AMP-binding_CS"/>
</dbReference>
<dbReference type="Gene3D" id="3.30.70.250">
    <property type="entry name" value="Malonyl-CoA ACP transacylase, ACP-binding"/>
    <property type="match status" value="1"/>
</dbReference>
<dbReference type="InterPro" id="IPR042104">
    <property type="entry name" value="PKS_dehydratase_sf"/>
</dbReference>
<organism evidence="12 13">
    <name type="scientific">Pristionchus entomophagus</name>
    <dbReference type="NCBI Taxonomy" id="358040"/>
    <lineage>
        <taxon>Eukaryota</taxon>
        <taxon>Metazoa</taxon>
        <taxon>Ecdysozoa</taxon>
        <taxon>Nematoda</taxon>
        <taxon>Chromadorea</taxon>
        <taxon>Rhabditida</taxon>
        <taxon>Rhabditina</taxon>
        <taxon>Diplogasteromorpha</taxon>
        <taxon>Diplogasteroidea</taxon>
        <taxon>Neodiplogasteridae</taxon>
        <taxon>Pristionchus</taxon>
    </lineage>
</organism>
<dbReference type="Gene3D" id="3.40.50.12780">
    <property type="entry name" value="N-terminal domain of ligase-like"/>
    <property type="match status" value="1"/>
</dbReference>
<dbReference type="GO" id="GO:0004315">
    <property type="term" value="F:3-oxoacyl-[acyl-carrier-protein] synthase activity"/>
    <property type="evidence" value="ECO:0007669"/>
    <property type="project" value="InterPro"/>
</dbReference>
<dbReference type="PROSITE" id="PS52004">
    <property type="entry name" value="KS3_2"/>
    <property type="match status" value="3"/>
</dbReference>
<feature type="coiled-coil region" evidence="8">
    <location>
        <begin position="5205"/>
        <end position="5232"/>
    </location>
</feature>
<evidence type="ECO:0000256" key="4">
    <source>
        <dbReference type="ARBA" id="ARBA00022450"/>
    </source>
</evidence>
<evidence type="ECO:0000256" key="2">
    <source>
        <dbReference type="ARBA" id="ARBA00012873"/>
    </source>
</evidence>
<dbReference type="Gene3D" id="3.30.300.30">
    <property type="match status" value="1"/>
</dbReference>
<evidence type="ECO:0000256" key="9">
    <source>
        <dbReference type="SAM" id="MobiDB-lite"/>
    </source>
</evidence>
<feature type="domain" description="Carrier" evidence="10">
    <location>
        <begin position="1127"/>
        <end position="1204"/>
    </location>
</feature>
<evidence type="ECO:0000256" key="8">
    <source>
        <dbReference type="SAM" id="Coils"/>
    </source>
</evidence>
<dbReference type="SUPFAM" id="SSF52777">
    <property type="entry name" value="CoA-dependent acyltransferases"/>
    <property type="match status" value="2"/>
</dbReference>
<keyword evidence="5" id="KW-0597">Phosphoprotein</keyword>
<dbReference type="SMART" id="SM00827">
    <property type="entry name" value="PKS_AT"/>
    <property type="match status" value="2"/>
</dbReference>
<dbReference type="InterPro" id="IPR020806">
    <property type="entry name" value="PKS_PP-bd"/>
</dbReference>
<dbReference type="InterPro" id="IPR014043">
    <property type="entry name" value="Acyl_transferase_dom"/>
</dbReference>
<feature type="domain" description="Ketosynthase family 3 (KS3)" evidence="11">
    <location>
        <begin position="234"/>
        <end position="635"/>
    </location>
</feature>
<name>A0AAV5U8A5_9BILA</name>
<evidence type="ECO:0000256" key="1">
    <source>
        <dbReference type="ARBA" id="ARBA00012480"/>
    </source>
</evidence>
<dbReference type="EMBL" id="BTSX01000006">
    <property type="protein sequence ID" value="GMT03131.1"/>
    <property type="molecule type" value="Genomic_DNA"/>
</dbReference>
<dbReference type="SMART" id="SM00823">
    <property type="entry name" value="PKS_PP"/>
    <property type="match status" value="8"/>
</dbReference>
<dbReference type="InterPro" id="IPR036291">
    <property type="entry name" value="NAD(P)-bd_dom_sf"/>
</dbReference>
<evidence type="ECO:0000259" key="11">
    <source>
        <dbReference type="PROSITE" id="PS52004"/>
    </source>
</evidence>
<dbReference type="InterPro" id="IPR042099">
    <property type="entry name" value="ANL_N_sf"/>
</dbReference>
<dbReference type="InterPro" id="IPR049551">
    <property type="entry name" value="PKS_DH_C"/>
</dbReference>
<dbReference type="Gene3D" id="3.30.70.3290">
    <property type="match status" value="3"/>
</dbReference>
<evidence type="ECO:0000256" key="7">
    <source>
        <dbReference type="ARBA" id="ARBA00044883"/>
    </source>
</evidence>
<reference evidence="12" key="1">
    <citation type="submission" date="2023-10" db="EMBL/GenBank/DDBJ databases">
        <title>Genome assembly of Pristionchus species.</title>
        <authorList>
            <person name="Yoshida K."/>
            <person name="Sommer R.J."/>
        </authorList>
    </citation>
    <scope>NUCLEOTIDE SEQUENCE</scope>
    <source>
        <strain evidence="12">RS0144</strain>
    </source>
</reference>
<evidence type="ECO:0000313" key="12">
    <source>
        <dbReference type="EMBL" id="GMT03131.1"/>
    </source>
</evidence>
<dbReference type="PROSITE" id="PS50075">
    <property type="entry name" value="CARRIER"/>
    <property type="match status" value="8"/>
</dbReference>
<dbReference type="SMART" id="SM00822">
    <property type="entry name" value="PKS_KR"/>
    <property type="match status" value="3"/>
</dbReference>
<feature type="domain" description="Carrier" evidence="10">
    <location>
        <begin position="1232"/>
        <end position="1309"/>
    </location>
</feature>
<dbReference type="Gene3D" id="3.40.50.720">
    <property type="entry name" value="NAD(P)-binding Rossmann-like Domain"/>
    <property type="match status" value="3"/>
</dbReference>
<keyword evidence="6" id="KW-0808">Transferase</keyword>
<dbReference type="InterPro" id="IPR016039">
    <property type="entry name" value="Thiolase-like"/>
</dbReference>
<dbReference type="InterPro" id="IPR013968">
    <property type="entry name" value="PKS_KR"/>
</dbReference>
<dbReference type="SUPFAM" id="SSF51735">
    <property type="entry name" value="NAD(P)-binding Rossmann-fold domains"/>
    <property type="match status" value="3"/>
</dbReference>
<dbReference type="Pfam" id="PF00668">
    <property type="entry name" value="Condensation"/>
    <property type="match status" value="1"/>
</dbReference>
<keyword evidence="4" id="KW-0596">Phosphopantetheine</keyword>
<dbReference type="Pfam" id="PF00109">
    <property type="entry name" value="ketoacyl-synt"/>
    <property type="match status" value="3"/>
</dbReference>
<dbReference type="InterPro" id="IPR025110">
    <property type="entry name" value="AMP-bd_C"/>
</dbReference>
<feature type="domain" description="Ketosynthase family 3 (KS3)" evidence="11">
    <location>
        <begin position="2558"/>
        <end position="2943"/>
    </location>
</feature>
<comment type="caution">
    <text evidence="12">The sequence shown here is derived from an EMBL/GenBank/DDBJ whole genome shotgun (WGS) entry which is preliminary data.</text>
</comment>
<dbReference type="SUPFAM" id="SSF47336">
    <property type="entry name" value="ACP-like"/>
    <property type="match status" value="8"/>
</dbReference>
<dbReference type="PROSITE" id="PS00012">
    <property type="entry name" value="PHOSPHOPANTETHEINE"/>
    <property type="match status" value="1"/>
</dbReference>
<dbReference type="Pfam" id="PF00698">
    <property type="entry name" value="Acyl_transf_1"/>
    <property type="match status" value="2"/>
</dbReference>
<evidence type="ECO:0000313" key="13">
    <source>
        <dbReference type="Proteomes" id="UP001432027"/>
    </source>
</evidence>
<dbReference type="GO" id="GO:0004312">
    <property type="term" value="F:fatty acid synthase activity"/>
    <property type="evidence" value="ECO:0007669"/>
    <property type="project" value="UniProtKB-EC"/>
</dbReference>
<dbReference type="InterPro" id="IPR009081">
    <property type="entry name" value="PP-bd_ACP"/>
</dbReference>
<dbReference type="InterPro" id="IPR016035">
    <property type="entry name" value="Acyl_Trfase/lysoPLipase"/>
</dbReference>
<gene>
    <name evidence="12" type="ORF">PENTCL1PPCAC_25305</name>
</gene>
<dbReference type="Pfam" id="PF00550">
    <property type="entry name" value="PP-binding"/>
    <property type="match status" value="7"/>
</dbReference>
<accession>A0AAV5U8A5</accession>
<feature type="domain" description="Carrier" evidence="10">
    <location>
        <begin position="4946"/>
        <end position="5021"/>
    </location>
</feature>
<dbReference type="InterPro" id="IPR018201">
    <property type="entry name" value="Ketoacyl_synth_AS"/>
</dbReference>
<dbReference type="InterPro" id="IPR001242">
    <property type="entry name" value="Condensation_dom"/>
</dbReference>
<dbReference type="InterPro" id="IPR050091">
    <property type="entry name" value="PKS_NRPS_Biosynth_Enz"/>
</dbReference>
<dbReference type="PROSITE" id="PS00606">
    <property type="entry name" value="KS3_1"/>
    <property type="match status" value="3"/>
</dbReference>
<dbReference type="GO" id="GO:0044550">
    <property type="term" value="P:secondary metabolite biosynthetic process"/>
    <property type="evidence" value="ECO:0007669"/>
    <property type="project" value="UniProtKB-ARBA"/>
</dbReference>
<sequence>APQGEMIRVMTVQVEENMPVEQADRLLRDWILKTLQADEIDDELGFFELGMASNQMIYLRNYLREFFPEVSPTAAFDYPTIGAMADYLTTLKCVKLPVEQPIEARVMLVRAEESEDSDGFIKLEKRLSAEEAEQLLRHKIMTMLKVDEIDDELGFFEMGLVSHQMILLRNYLRDMFPDVSPVAAFDYPTIEKLGAYLSNLEWIGSEEDLPQDEPRVMVARVIEEEKKSSNDPSSITMGVISSACRLPGGCTDLAEYWDLLKTGRDSVSRIPATRIATRDVLMKGAKYGNKVEGGHYIDGVTEFDPSFFKISKNEANAMDPQQRLILEVVAECLEHSGLPKEEYSTLGVFVGLMALEYPDAVDEQSTVLSMLGSAVCVISGRISYWLGTHGPTMTVDTACSSSLVAVNEARAALASGTCTKAIVAAVNVNLAEKPMGMRVNGRMLCYDGTCKAFDARANGYGRSEGVAAILIETARPDVSYSALIPAVNVNHGGRGVSLMAPNGVAQHLLIDRVLRDSPSTVPSYWEAHGTGTGLGDPIEVNVLARLLGTVTVGSNKASIGHGEAVAGLNGVLKVLAQSEYGYIPNTLHMHCLNPEIEAKKLTFPIVGHEWEDERAIAGVSSFGVAGTNSAVLLCRPDKNNHTEEGKEAVHRTYAIPVTAKNTKSLEMLLETFETFLDQTKHRLSEVAATAALKREHYAQQRTVLICDSKGRVMKKIAKNHAKPQPVSVSIGSTSIGDGTLQLMALPGFADAFNKMKKELGITGASLYALTHLVKKTLPAATLTAADAHGQAAIDLVQGKITLDKAAGELRGSAGATAAAAAAFHSLLDFYTWAGQVFADGHNIDWRVIYPVPDRQLILPTYAFNHTTHWLGKRAEDAVFEDEHLGIRTTEGEQTRFDNSLSLLRHRQLFRLDQTTQSLYLLQKSVRLSIAQDKSFALSAFKTTDVVIEDNVWMKTVVDAKSGTVTLTYDHKEAATARFVVDQAPVQLVQLPSISVTTPVHLPEVPTTHIVGNEQSMKILDTLINDTILPAVAVVKNVAEKLDASSTISFYPTATARLPICVCSDSKSGVVQAQVGGAVLIAVSGGVAIVEEKRKDEKTIVQIANGIDAAFAAPTTKSSPTAAVSGSRTIKGNIKRLLGDILTSDEPLDEEELAGGFTEMGLDSLSMMDFVNALNGEYAELAMSSTDLYDNPTVDELAAFIMGKIGGAPLIREEVELPELKPLFKKEAYGGLQSMKDTIKTILGDILTSDELLNEEELDGGFTEMGLDSLSMMDFVNALNGQFSELSLTSIDLYDHPTINDLAVLINDKVGGSVNLTEETTVPVENGVTPAPSLKGNPDVRKKLIEILGDILTSDDPLEPEELEGGFTEMGLDSLSMMDFVNALNAHFTELSLSSTDLYDHPTVSELAALIAERMGEAAGPAPATRTQGSEGEEEIKDLPDAFLIAEVIDWDIDSDYSMVIDAGKVAFRKGSALVLPGDIGDAATISVDLEDILSDAELFSQFLSFAKMMVKKKGPFTFAVSPRETRANATARAFFKTITAEKFPKVRYHWSERFSRLSLSSSPLNLPSDAVVFITGGLSGIGLAVAEYIAYSASIRAMVLVSRRSPDVETQKRIDEMRKRTDVIVLSTDIAKAESLKASLQSIPHKITHVIHSAGIIKDAMLIRQTPALFDAVYAPKVSGLETLERTLLALDHPLQHVIAMSSIAAVLGNTGQSNYSVSNGLLDHWARSAAGHSRTAVNWGNWREIGMAVHVQDQLDAMGLEGLKPEDGVRYVGYVLNERPTQLTVSRMDWSSLVAFRKDLPDDLLQAAVSQSQNQDFCERPEAKVNGKSQKYEKLVHIEVAEHDRPRLRPSGILVDQSRLPALKADIARGRIGFADLVVNYLPDMGHAALYLAGDDLVSVAAAKPEVLDARSTASKLVMLFPGQGAQYPLMAAQLSRVFPAFRDAFDACVRAADAASAYSPSLKEIAKRTELYLELQKTSVTQILLFAHSYACFALWKSLGIQPDFLLGHSIGELVAVAASGILSVEDAVAVVLKRGEAMERCKGRGAMMALDRNHLEAILKRFPALYLAADNTTKQAVVAGDRRTIDAALAHLKSQRVTSAIINEQYPFHTPLITEKDLAEYAKVLDSVTFREGSIPIVRNVDGKLSTTFTKEYLMAQARSAVLFVPSVATLVSSGVRTWLEAGHSFDFDHAYPSLAAFSMTNGFRLRQRLSESGIYAISDHLVRNVPVVPGTYHIHRMHKLINGMNDGKVAVLRDGVFRSIWTTASADYVISRSPSGAVAINVRGIRVSTAQAAIIDAPPTPACDLGDKEVEQDVAVFYQQAARFGLLYGPKFRVMQKLFFTGRRSQSYLAPCCHQAVALDGALHSIAALTLREKPDHVYVPEGFKEIYFGPYNPSKPAETAGILDSLDNVYAHGSMSVYQEGVLVLQVRGIIGHRLIQPASRPSQERKVSTKDNTPTPAKPSMSTVTESQSAQRKNGSVTAPETGVAVCTVRVESAVAVTKIEASQDIPKPVITRPSAANSNTDATPSSNVVNLPEPISATVPKLNVVVQQAVTALPHIIGHDGNFCLDAHGNAATWDQLKNGRTTNRAVYKHREKIGREAAFIDRDLSLFDPEFFGISPIEALYMDPLQRHLLLSVQASMENAGIAQLPSSTGIFIGTSTADFVGRMMVTIKELNGYCGAGTNVSALAGRIAHWLKAEGPVITFDTACSSSFTSLIVACDALRDGKCEYAIVGAATMIFLEHGTEVLTRAGMMSPDFACKVMDASANGYLRGEAAASILLYKDSSLGGSAIKAWAIGHNGVSSALAAPNGKRQEKLMATVYKEPLTWREAHMTGTSLGDPIETGAIARANGGAEVRVSSIKSALGHSEAVAGLASLVSVLSQLHADYYLPQLHYACRNPKMPDSVHFDAIGSDGIQERQLTVNSFGFTGTNTVILLGREEKRSRQPSSGRSVLIPLSVYDPVMLEQYVQQVEQFLADSSLSIDAIAVVLQRGRAHRRHRVALVVDHRRRVMFRSAPKKKPQPLALEIFGGGLDVVAKRLARSFNFTMEGKDAAASIKSLLLQLGLPLKFLCAADTSQFVADGVRVTLTSSIPPEVQVVNASTLTPVGVLSLVADAYAARVAINWDVLSSASARPSAPIIPSAMNLRPFWPELRADLDQALYPEYEIGLELRDLVSGEERKWCGDRLPGADPLPAFVSHSRTPNVLIMYPPDMKESKLLADIALRIIEVWKEVERHGGVVVVARRNDGSSHLQVSALLRSLASESRGVNYKVIGYDTVEEVAAELRDHSINEVVIYNKGVRYVQRLTPMEKPAASPKIRLGRVLISGGSGGIGQFILSHLRPAESIVLSRSGAPVGGATRTIKGDCCKKEALETLNEIGDVDRVFHCAGSVANALRHSQTDVLMLTVLQPKVDGFINFTAAAGAAGVDVMSSSAVVLGSAGQTNYAFANGWMADEAERAGHRAVHWGPWRDAGMLAGGELESIRRQIEEGGWRMMEAARAVRHLATGDRKSRLVMDADWSKIVGRQPHLAPFLERICAAPAATTDAPPTAADAAAAHQQAAGETVEEIIARVSGLTTIERDLGFMTIGIDSLMIEDIRNQIKLSFGMDLSVADIYDNSTLERLEKYVDSRKVVTIPVEVKKVEPLEERSNGKEEIAIIGYSGAFSGARSVEEFWDRLYRGEECIWRGEKKDDDEENIVRAGGLVEGIDEFDNGFFHITKDDAALIEPQIRTFVQHSYAALERSGYVKDRSTIRTGVWASAEPSEYSNGEGEARGTFGRMYSMNQKDFVAAWTAHLLDLRGSATGVYTACSSALLAMDQACSALKEGKVDLALAGAVSLQLPELAYYEFQPGNVLSPDGKCCPFDENARGIVRGSSVACLVMKRLSEAIRDGDTIHAVVKAIGVSNDGVEKASFMAPNRRGMRECMEEALRQCDDDVVDTIKFVECHGTGTSVGDEMELSALRDVYRSPISIGSVKANIGHCFAGAGLAGVVKGMAILKRREIPPQINFTRFHPRFGDTGTLNIATAPERIDEQRFHVAVSSFGIGGTNGHIVLGAAPRDQHRETVLSTPPSRVYILPVSARSKEACRRLCARVADHLEQGAELSTVASTLQQRREFFKHRVAIVARDTDEAIARLRDVTSVITVSGADFGNDGLAFYFAPQGVQYPHMERATLDLAPTFERTLEKMSAICKEKLPLDLFREIYPRDGEESRIKDADLAQIVIFSLCQAIAQQLSDFGIEADRLVGHSVGEYAAMAYAEAATPAELLGLLIERSRLVATTPKARMFAVRGELPALPADIEISAHLSTNMRCIVGPPSSIEAFTAVLLANGLEWKELETAHGFHSYMLEPILPRFDKELRKIRFKKMRKTLISNVDGAPRREITADYCKTHMRREIRIDKCVEALKTDKKTRVVLQIGPAGVLENLLAQSGIPVVNTCNSKRNHERFPDRSQLFEALGQLWCHGYRLNFERINPGEGFDEKLPTYAFDPIRCWKEPGKGAVGAGELTNRVFNQSWAPLAIKPIPIDGKKVVIFTNGDAQSELATLLLCLKDKKCSVMLSNTLGEESISAASGYSPDIVLFVIRDAPHTLEDTFFASFSIRKNILSVRPVPFLIIDLVASPMSSTTMGSLREQHLLAPGLSVYVDNSLRAPLLPIVERLAAGAAADQLLVMPAGRLLQLAYTDATAPDTEDMRLHGCVLVLGGAGAIGKSLVREVLHRAKEATTVIVASRSAAAKLPSDLLTLAEERGHILEAINMDVLDKDQVVKMVNNLDRLTTVINVVGLPPVENLEKPREEVLKVLQSKIVSTNNVLAALEKSSTRLENLILISSLSALLGLQGTEEYAAANGYLDALASTPPALVENVLSIQWPAWKGDGMASDNHSPISSLLNDGVISHAEGRRLFRESLKHRGVVAVAKIHPIKLKYEIGRRLRGAPDENEEETTTDDSSLTPFEIVRDVWRSILSAAEVKESDNFFEIGGNSLNALQISWAVNKRLHCSSRVNLLFDFPVFSEFVRKVMKEANKGDDSIKLIGKTAKMPLTYAQDNMFLLKQLEKGTHYNIVFSTEVEGAMDERAMRAALLAVVARQHSMRSVFTQHGMDEPTQSALSLTESYQLLEYTEMSEERYRQLVATELAWEFDLASIPLRILAAKIGNRYAIVFSQHHIITDGWSMTILARELTAAYHHFIGRGERLPPLPVSIADIAGWQRAEQNVAALKSDLEALKERLAGKKATRILPTKTRPLKTSKNCDKLSVMLPKEVVDSANALAAKQKSTAYAVFLAHFLRILRAWSEEEERDDVVIGCPVSGRSRPEMNDIVGYFLNNSIIDVEVKVDEAVESVVEKVKQRTTENRRFERIPYQHLVAALDTRESRDELPFYIYFNFRNDLDFPKIDIHGLQSKVKQLSMARIFETSFTLDETPEGMRVLIEYNTDVFTRDAMTRFLEDYAAALSGNPRLPKPIVAPRVEYPAQSLIQSIRHQVTLTPDAPTLIGLGEPMTYAQLWEAAAAATALLQDEWFAAVGECLRADDIVPMATAPNDIFVPMLAALICGAAYAPLDPKWPEARIEGVREAVNAPFVFTNEWVEQGGGGRRRAVRMRSLPEDLLYIIHTSGSTGKPKGVCITNENLCAFTAEATRQTMTRPFVTLLQSVNSAFDVSKFNMFTSLTNGASLHRPRDLTRTVDEAAEIGAENLFLNGALFNSLSDKDAAKLRSVRRVIVGGETVQDNAIQRMVTNGIEFIEIWGPSEVTIWSTAYRVKAGESGLHLGYIMINEGIALVEKNRDLQRGHVGEAVQIGDKVGRGYLHNALPGKFVPNPYRTREDEALERNAIAYHSGDRVRVKEGILRFVGRRDKQIKSVQIRGQRIELREIEVAIVAAASVINTAVVLKVDERLVAFIITPDATVKTTLLSSLRSTLPSYMIPSEVVLIESVPRTHNGKVDSAALSAMVQVCAVKEAIDYEEGSTLERLQRVWASVLLLSSFHPTDDFFSSGGHSLLIFQLRAKVEEEFGLSLDLVDLIETRGPVAALTKNKAAPSREILTAVWESSDATHNIYAIHAIGGTIFPYFGFSKIFPAQFNIYAIEYFEDYPGETIEELAAFYAENIARHASSTPYFVMGHSMGGHLSREIAIVLNLPFIVALDTWYARPGILRLNVIEAFLKDAFAILPNPEVLVQRGLRLGKILMDYDPKKSSTKIYLLKAERLGRSALQGVIRNDVTEDMVRAMRYNGLEDLSEQEIDVVTVPGDHEAMLSGRNLALYAKDLIRPFLENM</sequence>
<dbReference type="PANTHER" id="PTHR43775">
    <property type="entry name" value="FATTY ACID SYNTHASE"/>
    <property type="match status" value="1"/>
</dbReference>
<dbReference type="InterPro" id="IPR036736">
    <property type="entry name" value="ACP-like_sf"/>
</dbReference>
<dbReference type="SUPFAM" id="SSF55048">
    <property type="entry name" value="Probable ACP-binding domain of malonyl-CoA ACP transacylase"/>
    <property type="match status" value="1"/>
</dbReference>
<dbReference type="GO" id="GO:0006633">
    <property type="term" value="P:fatty acid biosynthetic process"/>
    <property type="evidence" value="ECO:0007669"/>
    <property type="project" value="InterPro"/>
</dbReference>
<comment type="catalytic activity">
    <reaction evidence="7">
        <text>acetyl-CoA + n malonyl-CoA + 2n NADPH + 2n H(+) = a long-chain fatty acid + (n+1) CoA + n CO2 + 2n NADP(+).</text>
        <dbReference type="EC" id="2.3.1.85"/>
    </reaction>
</comment>
<dbReference type="PROSITE" id="PS00455">
    <property type="entry name" value="AMP_BINDING"/>
    <property type="match status" value="1"/>
</dbReference>
<dbReference type="InterPro" id="IPR029058">
    <property type="entry name" value="AB_hydrolase_fold"/>
</dbReference>
<dbReference type="InterPro" id="IPR020841">
    <property type="entry name" value="PKS_Beta-ketoAc_synthase_dom"/>
</dbReference>
<dbReference type="InterPro" id="IPR001227">
    <property type="entry name" value="Ac_transferase_dom_sf"/>
</dbReference>
<dbReference type="InterPro" id="IPR023213">
    <property type="entry name" value="CAT-like_dom_sf"/>
</dbReference>
<evidence type="ECO:0000256" key="3">
    <source>
        <dbReference type="ARBA" id="ARBA00018769"/>
    </source>
</evidence>
<dbReference type="InterPro" id="IPR001031">
    <property type="entry name" value="Thioesterase"/>
</dbReference>
<dbReference type="SMART" id="SM00825">
    <property type="entry name" value="PKS_KS"/>
    <property type="match status" value="3"/>
</dbReference>
<dbReference type="Gene3D" id="3.30.559.30">
    <property type="entry name" value="Nonribosomal peptide synthetase, condensation domain"/>
    <property type="match status" value="1"/>
</dbReference>
<dbReference type="InterPro" id="IPR016036">
    <property type="entry name" value="Malonyl_transacylase_ACP-bd"/>
</dbReference>
<feature type="domain" description="Ketosynthase family 3 (KS3)" evidence="11">
    <location>
        <begin position="3656"/>
        <end position="4059"/>
    </location>
</feature>
<feature type="compositionally biased region" description="Polar residues" evidence="9">
    <location>
        <begin position="2456"/>
        <end position="2484"/>
    </location>
</feature>
<evidence type="ECO:0000256" key="5">
    <source>
        <dbReference type="ARBA" id="ARBA00022553"/>
    </source>
</evidence>
<dbReference type="Pfam" id="PF00501">
    <property type="entry name" value="AMP-binding"/>
    <property type="match status" value="1"/>
</dbReference>
<dbReference type="PANTHER" id="PTHR43775:SF51">
    <property type="entry name" value="INACTIVE PHENOLPHTHIOCEROL SYNTHESIS POLYKETIDE SYNTHASE TYPE I PKS1-RELATED"/>
    <property type="match status" value="1"/>
</dbReference>
<feature type="domain" description="Carrier" evidence="10">
    <location>
        <begin position="5955"/>
        <end position="6031"/>
    </location>
</feature>
<dbReference type="Pfam" id="PF00975">
    <property type="entry name" value="Thioesterase"/>
    <property type="match status" value="1"/>
</dbReference>
<dbReference type="Gene3D" id="3.40.47.10">
    <property type="match status" value="3"/>
</dbReference>
<keyword evidence="8" id="KW-0175">Coiled coil</keyword>
<feature type="domain" description="Carrier" evidence="10">
    <location>
        <begin position="127"/>
        <end position="201"/>
    </location>
</feature>
<dbReference type="Pfam" id="PF13193">
    <property type="entry name" value="AMP-binding_C"/>
    <property type="match status" value="1"/>
</dbReference>
<dbReference type="InterPro" id="IPR057326">
    <property type="entry name" value="KR_dom"/>
</dbReference>
<dbReference type="GO" id="GO:0031177">
    <property type="term" value="F:phosphopantetheine binding"/>
    <property type="evidence" value="ECO:0007669"/>
    <property type="project" value="InterPro"/>
</dbReference>
<dbReference type="SUPFAM" id="SSF53474">
    <property type="entry name" value="alpha/beta-Hydrolases"/>
    <property type="match status" value="1"/>
</dbReference>
<dbReference type="SUPFAM" id="SSF53901">
    <property type="entry name" value="Thiolase-like"/>
    <property type="match status" value="4"/>
</dbReference>
<feature type="domain" description="Carrier" evidence="10">
    <location>
        <begin position="3560"/>
        <end position="3635"/>
    </location>
</feature>
<dbReference type="InterPro" id="IPR045851">
    <property type="entry name" value="AMP-bd_C_sf"/>
</dbReference>
<dbReference type="Proteomes" id="UP001432027">
    <property type="component" value="Unassembled WGS sequence"/>
</dbReference>
<proteinExistence type="predicted"/>
<dbReference type="EC" id="3.1.2.14" evidence="1"/>
<feature type="non-terminal residue" evidence="12">
    <location>
        <position position="1"/>
    </location>
</feature>
<dbReference type="Gene3D" id="3.40.366.10">
    <property type="entry name" value="Malonyl-Coenzyme A Acyl Carrier Protein, domain 2"/>
    <property type="match status" value="2"/>
</dbReference>
<dbReference type="CDD" id="cd00833">
    <property type="entry name" value="PKS"/>
    <property type="match status" value="3"/>
</dbReference>
<dbReference type="InterPro" id="IPR000873">
    <property type="entry name" value="AMP-dep_synth/lig_dom"/>
</dbReference>
<dbReference type="Gene3D" id="3.10.129.110">
    <property type="entry name" value="Polyketide synthase dehydratase"/>
    <property type="match status" value="1"/>
</dbReference>
<dbReference type="Gene3D" id="1.10.1200.10">
    <property type="entry name" value="ACP-like"/>
    <property type="match status" value="8"/>
</dbReference>
<dbReference type="Gene3D" id="3.40.50.1820">
    <property type="entry name" value="alpha/beta hydrolase"/>
    <property type="match status" value="1"/>
</dbReference>
<dbReference type="Gene3D" id="3.30.559.10">
    <property type="entry name" value="Chloramphenicol acetyltransferase-like domain"/>
    <property type="match status" value="1"/>
</dbReference>
<protein>
    <recommendedName>
        <fullName evidence="3">Fatty acid synthase</fullName>
        <ecNumber evidence="2">2.3.1.85</ecNumber>
        <ecNumber evidence="1">3.1.2.14</ecNumber>
    </recommendedName>
</protein>
<dbReference type="Pfam" id="PF08659">
    <property type="entry name" value="KR"/>
    <property type="match status" value="3"/>
</dbReference>
<dbReference type="Pfam" id="PF16197">
    <property type="entry name" value="KAsynt_C_assoc"/>
    <property type="match status" value="1"/>
</dbReference>